<name>E0SQZ7_IGNAA</name>
<proteinExistence type="predicted"/>
<dbReference type="Proteomes" id="UP000001304">
    <property type="component" value="Chromosome"/>
</dbReference>
<protein>
    <submittedName>
        <fullName evidence="1">Uncharacterized protein</fullName>
    </submittedName>
</protein>
<dbReference type="STRING" id="583356.Igag_1525"/>
<dbReference type="EMBL" id="CP002098">
    <property type="protein sequence ID" value="ADM28327.1"/>
    <property type="molecule type" value="Genomic_DNA"/>
</dbReference>
<accession>E0SQZ7</accession>
<dbReference type="AlphaFoldDB" id="E0SQZ7"/>
<keyword evidence="2" id="KW-1185">Reference proteome</keyword>
<organism evidence="1 2">
    <name type="scientific">Ignisphaera aggregans (strain DSM 17230 / JCM 13409 / AQ1.S1)</name>
    <dbReference type="NCBI Taxonomy" id="583356"/>
    <lineage>
        <taxon>Archaea</taxon>
        <taxon>Thermoproteota</taxon>
        <taxon>Thermoprotei</taxon>
        <taxon>Desulfurococcales</taxon>
        <taxon>Desulfurococcaceae</taxon>
        <taxon>Ignisphaera</taxon>
    </lineage>
</organism>
<evidence type="ECO:0000313" key="1">
    <source>
        <dbReference type="EMBL" id="ADM28327.1"/>
    </source>
</evidence>
<dbReference type="BioCyc" id="IAGG583356:GHAH-1516-MONOMER"/>
<reference evidence="1 2" key="1">
    <citation type="journal article" date="2010" name="Stand. Genomic Sci.">
        <title>Complete genome sequence of Ignisphaera aggregans type strain (AQ1.S1).</title>
        <authorList>
            <person name="Goker M."/>
            <person name="Held B."/>
            <person name="Lapidus A."/>
            <person name="Nolan M."/>
            <person name="Spring S."/>
            <person name="Yasawong M."/>
            <person name="Lucas S."/>
            <person name="Glavina Del Rio T."/>
            <person name="Tice H."/>
            <person name="Cheng J.F."/>
            <person name="Goodwin L."/>
            <person name="Tapia R."/>
            <person name="Pitluck S."/>
            <person name="Liolios K."/>
            <person name="Ivanova N."/>
            <person name="Mavromatis K."/>
            <person name="Mikhailova N."/>
            <person name="Pati A."/>
            <person name="Chen A."/>
            <person name="Palaniappan K."/>
            <person name="Brambilla E."/>
            <person name="Land M."/>
            <person name="Hauser L."/>
            <person name="Chang Y.J."/>
            <person name="Jeffries C.D."/>
            <person name="Brettin T."/>
            <person name="Detter J.C."/>
            <person name="Han C."/>
            <person name="Rohde M."/>
            <person name="Sikorski J."/>
            <person name="Woyke T."/>
            <person name="Bristow J."/>
            <person name="Eisen J.A."/>
            <person name="Markowitz V."/>
            <person name="Hugenholtz P."/>
            <person name="Kyrpides N.C."/>
            <person name="Klenk H.P."/>
        </authorList>
    </citation>
    <scope>NUCLEOTIDE SEQUENCE [LARGE SCALE GENOMIC DNA]</scope>
    <source>
        <strain evidence="2">DSM 17230 / JCM 13409 / AQ1.S1</strain>
    </source>
</reference>
<gene>
    <name evidence="1" type="ordered locus">Igag_1525</name>
</gene>
<evidence type="ECO:0000313" key="2">
    <source>
        <dbReference type="Proteomes" id="UP000001304"/>
    </source>
</evidence>
<dbReference type="KEGG" id="iag:Igag_1525"/>
<dbReference type="HOGENOM" id="CLU_3194469_0_0_2"/>
<sequence>MSIAEEKYIVNPLKYLSYLVLAPRNMAIGILKRYNNIRGNQSKYK</sequence>